<organism evidence="1 2">
    <name type="scientific">Candidatus Brevifilum fermentans</name>
    <dbReference type="NCBI Taxonomy" id="1986204"/>
    <lineage>
        <taxon>Bacteria</taxon>
        <taxon>Bacillati</taxon>
        <taxon>Chloroflexota</taxon>
        <taxon>Anaerolineae</taxon>
        <taxon>Anaerolineales</taxon>
        <taxon>Anaerolineaceae</taxon>
        <taxon>Candidatus Brevifilum</taxon>
    </lineage>
</organism>
<dbReference type="Proteomes" id="UP000195514">
    <property type="component" value="Chromosome I"/>
</dbReference>
<reference evidence="2" key="1">
    <citation type="submission" date="2017-05" db="EMBL/GenBank/DDBJ databases">
        <authorList>
            <person name="Kirkegaard R."/>
            <person name="Mcilroy J S."/>
        </authorList>
    </citation>
    <scope>NUCLEOTIDE SEQUENCE [LARGE SCALE GENOMIC DNA]</scope>
</reference>
<gene>
    <name evidence="1" type="ORF">CFX1CAM_0569</name>
</gene>
<dbReference type="EMBL" id="LT859958">
    <property type="protein sequence ID" value="SMX53635.1"/>
    <property type="molecule type" value="Genomic_DNA"/>
</dbReference>
<sequence>MPPTLSSIRDQVEINLMDTSNLIWSTTILDEALRAALLDLGRVYGEELTLKDLDSATTTNVADEDLYVLVKGAVAHALIFRSVGRFEEDTPEPRILPHLATHAQNAASEFRAMLNFVDLRLKQLSKSAPHSAWDWVEKGGF</sequence>
<evidence type="ECO:0000313" key="2">
    <source>
        <dbReference type="Proteomes" id="UP000195514"/>
    </source>
</evidence>
<accession>A0A1Y6K1R6</accession>
<proteinExistence type="predicted"/>
<evidence type="ECO:0000313" key="1">
    <source>
        <dbReference type="EMBL" id="SMX53635.1"/>
    </source>
</evidence>
<dbReference type="KEGG" id="abat:CFX1CAM_0569"/>
<name>A0A1Y6K1R6_9CHLR</name>
<keyword evidence="2" id="KW-1185">Reference proteome</keyword>
<dbReference type="AlphaFoldDB" id="A0A1Y6K1R6"/>
<dbReference type="RefSeq" id="WP_087861563.1">
    <property type="nucleotide sequence ID" value="NZ_LT859958.1"/>
</dbReference>
<protein>
    <submittedName>
        <fullName evidence="1">Uncharacterized protein</fullName>
    </submittedName>
</protein>